<accession>A0A7X0JKN7</accession>
<name>A0A7X0JKN7_9HYPH</name>
<dbReference type="Gene3D" id="3.40.50.2300">
    <property type="match status" value="1"/>
</dbReference>
<feature type="modified residue" description="4-aspartylphosphate" evidence="1">
    <location>
        <position position="62"/>
    </location>
</feature>
<sequence>MSDSTAYTESAKILLLEDDLLLAMDMEDYLLDRGHEVVGPFGRLVDALDAIPRNELAGAVVDLNLHGELSFPVIEELQARSVPIIVCTGYAELPEVKTRLQGLPLLPKPWTAHKLSSLMEETFGATQEPRDAPPSKIRN</sequence>
<proteinExistence type="predicted"/>
<dbReference type="InterPro" id="IPR011006">
    <property type="entry name" value="CheY-like_superfamily"/>
</dbReference>
<comment type="caution">
    <text evidence="3">The sequence shown here is derived from an EMBL/GenBank/DDBJ whole genome shotgun (WGS) entry which is preliminary data.</text>
</comment>
<dbReference type="RefSeq" id="WP_184654991.1">
    <property type="nucleotide sequence ID" value="NZ_JACHBU010000005.1"/>
</dbReference>
<evidence type="ECO:0000256" key="1">
    <source>
        <dbReference type="PROSITE-ProRule" id="PRU00169"/>
    </source>
</evidence>
<evidence type="ECO:0000259" key="2">
    <source>
        <dbReference type="PROSITE" id="PS50110"/>
    </source>
</evidence>
<organism evidence="3 4">
    <name type="scientific">Rhizobium soli</name>
    <dbReference type="NCBI Taxonomy" id="424798"/>
    <lineage>
        <taxon>Bacteria</taxon>
        <taxon>Pseudomonadati</taxon>
        <taxon>Pseudomonadota</taxon>
        <taxon>Alphaproteobacteria</taxon>
        <taxon>Hyphomicrobiales</taxon>
        <taxon>Rhizobiaceae</taxon>
        <taxon>Rhizobium/Agrobacterium group</taxon>
        <taxon>Rhizobium</taxon>
    </lineage>
</organism>
<dbReference type="Proteomes" id="UP000585437">
    <property type="component" value="Unassembled WGS sequence"/>
</dbReference>
<dbReference type="SMART" id="SM00448">
    <property type="entry name" value="REC"/>
    <property type="match status" value="1"/>
</dbReference>
<evidence type="ECO:0000313" key="4">
    <source>
        <dbReference type="Proteomes" id="UP000585437"/>
    </source>
</evidence>
<dbReference type="AlphaFoldDB" id="A0A7X0JKN7"/>
<reference evidence="3 4" key="1">
    <citation type="submission" date="2020-08" db="EMBL/GenBank/DDBJ databases">
        <title>The Agave Microbiome: Exploring the role of microbial communities in plant adaptations to desert environments.</title>
        <authorList>
            <person name="Partida-Martinez L.P."/>
        </authorList>
    </citation>
    <scope>NUCLEOTIDE SEQUENCE [LARGE SCALE GENOMIC DNA]</scope>
    <source>
        <strain evidence="3 4">AS3.12</strain>
    </source>
</reference>
<dbReference type="GO" id="GO:0000160">
    <property type="term" value="P:phosphorelay signal transduction system"/>
    <property type="evidence" value="ECO:0007669"/>
    <property type="project" value="InterPro"/>
</dbReference>
<feature type="domain" description="Response regulatory" evidence="2">
    <location>
        <begin position="12"/>
        <end position="123"/>
    </location>
</feature>
<dbReference type="SUPFAM" id="SSF52172">
    <property type="entry name" value="CheY-like"/>
    <property type="match status" value="1"/>
</dbReference>
<dbReference type="EMBL" id="JACHBU010000005">
    <property type="protein sequence ID" value="MBB6509414.1"/>
    <property type="molecule type" value="Genomic_DNA"/>
</dbReference>
<evidence type="ECO:0000313" key="3">
    <source>
        <dbReference type="EMBL" id="MBB6509414.1"/>
    </source>
</evidence>
<protein>
    <submittedName>
        <fullName evidence="3">ActR/RegA family two-component response regulator</fullName>
    </submittedName>
</protein>
<keyword evidence="4" id="KW-1185">Reference proteome</keyword>
<keyword evidence="1" id="KW-0597">Phosphoprotein</keyword>
<dbReference type="InterPro" id="IPR001789">
    <property type="entry name" value="Sig_transdc_resp-reg_receiver"/>
</dbReference>
<gene>
    <name evidence="3" type="ORF">F4695_002782</name>
</gene>
<dbReference type="PROSITE" id="PS50110">
    <property type="entry name" value="RESPONSE_REGULATORY"/>
    <property type="match status" value="1"/>
</dbReference>